<dbReference type="GO" id="GO:0019808">
    <property type="term" value="F:polyamine binding"/>
    <property type="evidence" value="ECO:0007669"/>
    <property type="project" value="InterPro"/>
</dbReference>
<keyword evidence="2 5" id="KW-0813">Transport</keyword>
<feature type="signal peptide" evidence="6">
    <location>
        <begin position="1"/>
        <end position="22"/>
    </location>
</feature>
<evidence type="ECO:0000256" key="4">
    <source>
        <dbReference type="ARBA" id="ARBA00022764"/>
    </source>
</evidence>
<dbReference type="InterPro" id="IPR006059">
    <property type="entry name" value="SBP"/>
</dbReference>
<dbReference type="Pfam" id="PF13416">
    <property type="entry name" value="SBP_bac_8"/>
    <property type="match status" value="1"/>
</dbReference>
<dbReference type="RefSeq" id="WP_106725408.1">
    <property type="nucleotide sequence ID" value="NZ_PXYL01000009.1"/>
</dbReference>
<dbReference type="SUPFAM" id="SSF53850">
    <property type="entry name" value="Periplasmic binding protein-like II"/>
    <property type="match status" value="1"/>
</dbReference>
<sequence>MRSLVTAAASIFALLHIGTANAEGVLNIFNWGNYTSPELIKKFEEKYNVKVTITDFDSNDTALAKTRQGGNDFDIVVPTSTFVKIWIDEGLLLETRPDQMENFKNVDPRWVNVDFDPGRHYTVPWQWGTTGMLVNTSVYSGDPNTSAIFLDPPAELQGKLSVLPEMGDILTLAIYYEGGTDACTSDKNILRKVRDRLVAARPKWLSLDYPSLEKYTAGDFDAGVNWGGASMRVRLENPHFVYGYPKEGYPIWMDNVAVLKTAPNVENAKLFQNFVMDPENAALISAYARYANGIAGSEKFMPEEMKNAPEIVVPAEFLDKGRFTPACPPEVNEMYTKIWTEVLK</sequence>
<comment type="subcellular location">
    <subcellularLocation>
        <location evidence="1 5">Periplasm</location>
    </subcellularLocation>
</comment>
<dbReference type="EMBL" id="PXYL01000009">
    <property type="protein sequence ID" value="PSJ58874.1"/>
    <property type="molecule type" value="Genomic_DNA"/>
</dbReference>
<feature type="chain" id="PRO_5015110420" description="Putrescine-binding periplasmic protein" evidence="6">
    <location>
        <begin position="23"/>
        <end position="344"/>
    </location>
</feature>
<dbReference type="PIRSF" id="PIRSF019574">
    <property type="entry name" value="Periplasmic_polyamine_BP"/>
    <property type="match status" value="1"/>
</dbReference>
<dbReference type="PANTHER" id="PTHR30222">
    <property type="entry name" value="SPERMIDINE/PUTRESCINE-BINDING PERIPLASMIC PROTEIN"/>
    <property type="match status" value="1"/>
</dbReference>
<comment type="similarity">
    <text evidence="5">Belongs to the bacterial solute-binding protein PotD/PotF family.</text>
</comment>
<dbReference type="GO" id="GO:0015846">
    <property type="term" value="P:polyamine transport"/>
    <property type="evidence" value="ECO:0007669"/>
    <property type="project" value="InterPro"/>
</dbReference>
<evidence type="ECO:0000256" key="5">
    <source>
        <dbReference type="PIRNR" id="PIRNR019574"/>
    </source>
</evidence>
<evidence type="ECO:0000313" key="8">
    <source>
        <dbReference type="Proteomes" id="UP000240653"/>
    </source>
</evidence>
<evidence type="ECO:0000256" key="6">
    <source>
        <dbReference type="SAM" id="SignalP"/>
    </source>
</evidence>
<protein>
    <recommendedName>
        <fullName evidence="5">Putrescine-binding periplasmic protein</fullName>
    </recommendedName>
</protein>
<dbReference type="PANTHER" id="PTHR30222:SF12">
    <property type="entry name" value="NORSPERMIDINE SENSOR"/>
    <property type="match status" value="1"/>
</dbReference>
<keyword evidence="4 5" id="KW-0574">Periplasm</keyword>
<organism evidence="7 8">
    <name type="scientific">Pseudaminobacter soli</name>
    <name type="common">ex Li et al. 2025</name>
    <dbReference type="NCBI Taxonomy" id="1295366"/>
    <lineage>
        <taxon>Bacteria</taxon>
        <taxon>Pseudomonadati</taxon>
        <taxon>Pseudomonadota</taxon>
        <taxon>Alphaproteobacteria</taxon>
        <taxon>Hyphomicrobiales</taxon>
        <taxon>Phyllobacteriaceae</taxon>
        <taxon>Pseudaminobacter</taxon>
    </lineage>
</organism>
<dbReference type="AlphaFoldDB" id="A0A2P7S8S8"/>
<dbReference type="PRINTS" id="PR00909">
    <property type="entry name" value="SPERMDNBNDNG"/>
</dbReference>
<dbReference type="Proteomes" id="UP000240653">
    <property type="component" value="Unassembled WGS sequence"/>
</dbReference>
<comment type="function">
    <text evidence="5">Required for the activity of the bacterial periplasmic transport system of putrescine.</text>
</comment>
<accession>A0A2P7S8S8</accession>
<name>A0A2P7S8S8_9HYPH</name>
<dbReference type="OrthoDB" id="9769319at2"/>
<evidence type="ECO:0000256" key="1">
    <source>
        <dbReference type="ARBA" id="ARBA00004418"/>
    </source>
</evidence>
<reference evidence="7 8" key="1">
    <citation type="submission" date="2018-03" db="EMBL/GenBank/DDBJ databases">
        <title>The draft genome of Mesorhizobium soli JCM 19897.</title>
        <authorList>
            <person name="Li L."/>
            <person name="Liu L."/>
            <person name="Liang L."/>
            <person name="Wang T."/>
            <person name="Zhang X."/>
        </authorList>
    </citation>
    <scope>NUCLEOTIDE SEQUENCE [LARGE SCALE GENOMIC DNA]</scope>
    <source>
        <strain evidence="7 8">JCM 19897</strain>
    </source>
</reference>
<dbReference type="GO" id="GO:0042597">
    <property type="term" value="C:periplasmic space"/>
    <property type="evidence" value="ECO:0007669"/>
    <property type="project" value="UniProtKB-SubCell"/>
</dbReference>
<keyword evidence="8" id="KW-1185">Reference proteome</keyword>
<keyword evidence="3 6" id="KW-0732">Signal</keyword>
<evidence type="ECO:0000313" key="7">
    <source>
        <dbReference type="EMBL" id="PSJ58874.1"/>
    </source>
</evidence>
<dbReference type="InterPro" id="IPR001188">
    <property type="entry name" value="Sperm_putr-bd"/>
</dbReference>
<dbReference type="Gene3D" id="3.40.190.10">
    <property type="entry name" value="Periplasmic binding protein-like II"/>
    <property type="match status" value="2"/>
</dbReference>
<evidence type="ECO:0000256" key="3">
    <source>
        <dbReference type="ARBA" id="ARBA00022729"/>
    </source>
</evidence>
<comment type="caution">
    <text evidence="7">The sequence shown here is derived from an EMBL/GenBank/DDBJ whole genome shotgun (WGS) entry which is preliminary data.</text>
</comment>
<evidence type="ECO:0000256" key="2">
    <source>
        <dbReference type="ARBA" id="ARBA00022448"/>
    </source>
</evidence>
<proteinExistence type="inferred from homology"/>
<gene>
    <name evidence="7" type="ORF">C7I85_18105</name>
</gene>